<sequence>MRLQLKVHKIALVAFAIAFAGIAKAIGLGSVSNAMLILGAFSFLVQFGLQFRLSSRLAIPVVFLTAYLMIYLVLTASAPTAAGMKNTVSIFVGAMFFLFGAINAEKLAFGASCQNIFFVTAVFCAVLAPSLGDTNKNAISGISMYMLLVSGAILVHRKRLDRFPALLAFATVYIVGQMLGHRMAVASGIIGALVYFSLIFLPFQTIRRILLSVVTASILLLVAMYTGLWDLNIRDSNDLFVAVSGRNAVSGRQIIWPIIVNAVSASKFTGLGTGMSFSNLYNSDWSAHSLYMQVYLQTGFLGLGFLVLALWSIWWCIGKPRRRDTMSAYASATMTVVILHSATEVYLTQVNLMIGALAWLTLGLCIGLINLQRKPNNTRETNTICNETDLPPSIHQQCRAN</sequence>
<protein>
    <submittedName>
        <fullName evidence="2">O-antigen ligase domain-containing protein</fullName>
    </submittedName>
</protein>
<keyword evidence="3" id="KW-1185">Reference proteome</keyword>
<gene>
    <name evidence="2" type="ORF">EBB79_16600</name>
</gene>
<feature type="transmembrane region" description="Helical" evidence="1">
    <location>
        <begin position="116"/>
        <end position="132"/>
    </location>
</feature>
<keyword evidence="2" id="KW-0436">Ligase</keyword>
<proteinExistence type="predicted"/>
<dbReference type="EMBL" id="CP033219">
    <property type="protein sequence ID" value="AZV79335.1"/>
    <property type="molecule type" value="Genomic_DNA"/>
</dbReference>
<dbReference type="KEGG" id="sedi:EBB79_16600"/>
<keyword evidence="1" id="KW-1133">Transmembrane helix</keyword>
<accession>A0A3T0N5P9</accession>
<dbReference type="GO" id="GO:0016874">
    <property type="term" value="F:ligase activity"/>
    <property type="evidence" value="ECO:0007669"/>
    <property type="project" value="UniProtKB-KW"/>
</dbReference>
<feature type="transmembrane region" description="Helical" evidence="1">
    <location>
        <begin position="185"/>
        <end position="203"/>
    </location>
</feature>
<feature type="transmembrane region" description="Helical" evidence="1">
    <location>
        <begin position="138"/>
        <end position="156"/>
    </location>
</feature>
<reference evidence="2 3" key="1">
    <citation type="submission" date="2018-10" db="EMBL/GenBank/DDBJ databases">
        <title>Parasedimentitalea marina sp. nov., a psychrophilic bacterium isolated from deep seawater of the New Britain Trench.</title>
        <authorList>
            <person name="Cao J."/>
        </authorList>
    </citation>
    <scope>NUCLEOTIDE SEQUENCE [LARGE SCALE GENOMIC DNA]</scope>
    <source>
        <strain evidence="2 3">W43</strain>
    </source>
</reference>
<keyword evidence="1" id="KW-0812">Transmembrane</keyword>
<keyword evidence="1" id="KW-0472">Membrane</keyword>
<feature type="transmembrane region" description="Helical" evidence="1">
    <location>
        <begin position="88"/>
        <end position="104"/>
    </location>
</feature>
<feature type="transmembrane region" description="Helical" evidence="1">
    <location>
        <begin position="210"/>
        <end position="229"/>
    </location>
</feature>
<feature type="transmembrane region" description="Helical" evidence="1">
    <location>
        <begin position="61"/>
        <end position="82"/>
    </location>
</feature>
<organism evidence="2 3">
    <name type="scientific">Parasedimentitalea marina</name>
    <dbReference type="NCBI Taxonomy" id="2483033"/>
    <lineage>
        <taxon>Bacteria</taxon>
        <taxon>Pseudomonadati</taxon>
        <taxon>Pseudomonadota</taxon>
        <taxon>Alphaproteobacteria</taxon>
        <taxon>Rhodobacterales</taxon>
        <taxon>Paracoccaceae</taxon>
        <taxon>Parasedimentitalea</taxon>
    </lineage>
</organism>
<dbReference type="AlphaFoldDB" id="A0A3T0N5P9"/>
<feature type="transmembrane region" description="Helical" evidence="1">
    <location>
        <begin position="329"/>
        <end position="347"/>
    </location>
</feature>
<feature type="transmembrane region" description="Helical" evidence="1">
    <location>
        <begin position="294"/>
        <end position="317"/>
    </location>
</feature>
<name>A0A3T0N5P9_9RHOB</name>
<evidence type="ECO:0000313" key="3">
    <source>
        <dbReference type="Proteomes" id="UP000283063"/>
    </source>
</evidence>
<feature type="transmembrane region" description="Helical" evidence="1">
    <location>
        <begin position="353"/>
        <end position="371"/>
    </location>
</feature>
<evidence type="ECO:0000256" key="1">
    <source>
        <dbReference type="SAM" id="Phobius"/>
    </source>
</evidence>
<dbReference type="Proteomes" id="UP000283063">
    <property type="component" value="Chromosome"/>
</dbReference>
<feature type="transmembrane region" description="Helical" evidence="1">
    <location>
        <begin position="163"/>
        <end position="179"/>
    </location>
</feature>
<evidence type="ECO:0000313" key="2">
    <source>
        <dbReference type="EMBL" id="AZV79335.1"/>
    </source>
</evidence>